<dbReference type="Gene3D" id="3.30.565.10">
    <property type="entry name" value="Histidine kinase-like ATPase, C-terminal domain"/>
    <property type="match status" value="1"/>
</dbReference>
<evidence type="ECO:0000259" key="13">
    <source>
        <dbReference type="Pfam" id="PF07730"/>
    </source>
</evidence>
<keyword evidence="15" id="KW-1185">Reference proteome</keyword>
<feature type="domain" description="Histidine kinase/HSP90-like ATPase" evidence="12">
    <location>
        <begin position="304"/>
        <end position="408"/>
    </location>
</feature>
<feature type="transmembrane region" description="Helical" evidence="11">
    <location>
        <begin position="45"/>
        <end position="64"/>
    </location>
</feature>
<dbReference type="InterPro" id="IPR036890">
    <property type="entry name" value="HATPase_C_sf"/>
</dbReference>
<feature type="transmembrane region" description="Helical" evidence="11">
    <location>
        <begin position="110"/>
        <end position="131"/>
    </location>
</feature>
<evidence type="ECO:0000259" key="12">
    <source>
        <dbReference type="Pfam" id="PF02518"/>
    </source>
</evidence>
<evidence type="ECO:0000256" key="10">
    <source>
        <dbReference type="SAM" id="MobiDB-lite"/>
    </source>
</evidence>
<evidence type="ECO:0000256" key="4">
    <source>
        <dbReference type="ARBA" id="ARBA00022679"/>
    </source>
</evidence>
<sequence>MAFSAVVLQRVVDRYAPPLAAATVAAGVWASGTGALGVRSPLPGGLLLVIALASGWAVVVASGWPAGAVRPRRWPLFVAAALGWLVLAAWPAGLVASFHAGLHLRDRRRLTAYLVGAALVMAAGVLVGLAVGGPRRITTATPANAAATAAWLVGFPLGAGLLVRSRRDVFAALRDRAERLEREQEERAERVRAEERARIAREMHDVVAHRVSLMVVHAGALEVTATEPATVEAAALIRSTGRQALTDLRDVLGVLRQATPPRVAEYAGDPLAGLDELVRESRAAGLPIRRRDEGTPRPLPATVARTVHRVVREALTNVRKHAPGAETAVCLRYLPDGVEVAVRNGPPAGEPRQPGPGGGPGLPGAGLDLPGAGLGLLGLRERVELLGGRLEAGPAGGGFLVRALIPVEPS</sequence>
<dbReference type="CDD" id="cd16917">
    <property type="entry name" value="HATPase_UhpB-NarQ-NarX-like"/>
    <property type="match status" value="1"/>
</dbReference>
<dbReference type="Pfam" id="PF02518">
    <property type="entry name" value="HATPase_c"/>
    <property type="match status" value="1"/>
</dbReference>
<comment type="caution">
    <text evidence="14">The sequence shown here is derived from an EMBL/GenBank/DDBJ whole genome shotgun (WGS) entry which is preliminary data.</text>
</comment>
<comment type="catalytic activity">
    <reaction evidence="1">
        <text>ATP + protein L-histidine = ADP + protein N-phospho-L-histidine.</text>
        <dbReference type="EC" id="2.7.13.3"/>
    </reaction>
</comment>
<feature type="transmembrane region" description="Helical" evidence="11">
    <location>
        <begin position="143"/>
        <end position="163"/>
    </location>
</feature>
<evidence type="ECO:0000256" key="7">
    <source>
        <dbReference type="ARBA" id="ARBA00022840"/>
    </source>
</evidence>
<keyword evidence="7" id="KW-0067">ATP-binding</keyword>
<evidence type="ECO:0000256" key="5">
    <source>
        <dbReference type="ARBA" id="ARBA00022741"/>
    </source>
</evidence>
<feature type="transmembrane region" description="Helical" evidence="11">
    <location>
        <begin position="20"/>
        <end position="38"/>
    </location>
</feature>
<keyword evidence="11" id="KW-0812">Transmembrane</keyword>
<name>A0A3B0AF67_9ACTN</name>
<evidence type="ECO:0000256" key="1">
    <source>
        <dbReference type="ARBA" id="ARBA00000085"/>
    </source>
</evidence>
<dbReference type="OrthoDB" id="227596at2"/>
<dbReference type="Pfam" id="PF07730">
    <property type="entry name" value="HisKA_3"/>
    <property type="match status" value="1"/>
</dbReference>
<protein>
    <recommendedName>
        <fullName evidence="2">histidine kinase</fullName>
        <ecNumber evidence="2">2.7.13.3</ecNumber>
    </recommendedName>
</protein>
<dbReference type="AlphaFoldDB" id="A0A3B0AF67"/>
<dbReference type="PANTHER" id="PTHR24421:SF10">
    <property type="entry name" value="NITRATE_NITRITE SENSOR PROTEIN NARQ"/>
    <property type="match status" value="1"/>
</dbReference>
<dbReference type="Proteomes" id="UP000279968">
    <property type="component" value="Unassembled WGS sequence"/>
</dbReference>
<keyword evidence="9" id="KW-0175">Coiled coil</keyword>
<feature type="region of interest" description="Disordered" evidence="10">
    <location>
        <begin position="342"/>
        <end position="366"/>
    </location>
</feature>
<dbReference type="GO" id="GO:0000155">
    <property type="term" value="F:phosphorelay sensor kinase activity"/>
    <property type="evidence" value="ECO:0007669"/>
    <property type="project" value="InterPro"/>
</dbReference>
<feature type="transmembrane region" description="Helical" evidence="11">
    <location>
        <begin position="76"/>
        <end position="98"/>
    </location>
</feature>
<evidence type="ECO:0000256" key="6">
    <source>
        <dbReference type="ARBA" id="ARBA00022777"/>
    </source>
</evidence>
<keyword evidence="4" id="KW-0808">Transferase</keyword>
<dbReference type="InterPro" id="IPR050482">
    <property type="entry name" value="Sensor_HK_TwoCompSys"/>
</dbReference>
<keyword evidence="6 14" id="KW-0418">Kinase</keyword>
<evidence type="ECO:0000313" key="15">
    <source>
        <dbReference type="Proteomes" id="UP000279968"/>
    </source>
</evidence>
<evidence type="ECO:0000256" key="9">
    <source>
        <dbReference type="SAM" id="Coils"/>
    </source>
</evidence>
<evidence type="ECO:0000256" key="3">
    <source>
        <dbReference type="ARBA" id="ARBA00022553"/>
    </source>
</evidence>
<dbReference type="GO" id="GO:0046983">
    <property type="term" value="F:protein dimerization activity"/>
    <property type="evidence" value="ECO:0007669"/>
    <property type="project" value="InterPro"/>
</dbReference>
<keyword evidence="8" id="KW-0902">Two-component regulatory system</keyword>
<dbReference type="PANTHER" id="PTHR24421">
    <property type="entry name" value="NITRATE/NITRITE SENSOR PROTEIN NARX-RELATED"/>
    <property type="match status" value="1"/>
</dbReference>
<dbReference type="SUPFAM" id="SSF55874">
    <property type="entry name" value="ATPase domain of HSP90 chaperone/DNA topoisomerase II/histidine kinase"/>
    <property type="match status" value="1"/>
</dbReference>
<reference evidence="14 15" key="1">
    <citation type="journal article" date="2015" name="Int. J. Syst. Evol. Microbiol.">
        <title>Micromonospora costi sp. nov., isolated from a leaf of Costus speciosus.</title>
        <authorList>
            <person name="Thawai C."/>
        </authorList>
    </citation>
    <scope>NUCLEOTIDE SEQUENCE [LARGE SCALE GENOMIC DNA]</scope>
    <source>
        <strain evidence="14 15">CS1-12</strain>
    </source>
</reference>
<dbReference type="GO" id="GO:0016020">
    <property type="term" value="C:membrane"/>
    <property type="evidence" value="ECO:0007669"/>
    <property type="project" value="InterPro"/>
</dbReference>
<proteinExistence type="predicted"/>
<evidence type="ECO:0000256" key="11">
    <source>
        <dbReference type="SAM" id="Phobius"/>
    </source>
</evidence>
<organism evidence="14 15">
    <name type="scientific">Micromonospora costi</name>
    <dbReference type="NCBI Taxonomy" id="1530042"/>
    <lineage>
        <taxon>Bacteria</taxon>
        <taxon>Bacillati</taxon>
        <taxon>Actinomycetota</taxon>
        <taxon>Actinomycetes</taxon>
        <taxon>Micromonosporales</taxon>
        <taxon>Micromonosporaceae</taxon>
        <taxon>Micromonospora</taxon>
    </lineage>
</organism>
<dbReference type="GO" id="GO:0005524">
    <property type="term" value="F:ATP binding"/>
    <property type="evidence" value="ECO:0007669"/>
    <property type="project" value="UniProtKB-KW"/>
</dbReference>
<keyword evidence="3" id="KW-0597">Phosphoprotein</keyword>
<accession>A0A3B0AF67</accession>
<feature type="domain" description="Signal transduction histidine kinase subgroup 3 dimerisation and phosphoacceptor" evidence="13">
    <location>
        <begin position="195"/>
        <end position="258"/>
    </location>
</feature>
<dbReference type="InterPro" id="IPR011712">
    <property type="entry name" value="Sig_transdc_His_kin_sub3_dim/P"/>
</dbReference>
<evidence type="ECO:0000256" key="8">
    <source>
        <dbReference type="ARBA" id="ARBA00023012"/>
    </source>
</evidence>
<dbReference type="EMBL" id="RBAN01000001">
    <property type="protein sequence ID" value="RKN58941.1"/>
    <property type="molecule type" value="Genomic_DNA"/>
</dbReference>
<keyword evidence="5" id="KW-0547">Nucleotide-binding</keyword>
<dbReference type="Gene3D" id="1.20.5.1930">
    <property type="match status" value="1"/>
</dbReference>
<evidence type="ECO:0000256" key="2">
    <source>
        <dbReference type="ARBA" id="ARBA00012438"/>
    </source>
</evidence>
<dbReference type="EC" id="2.7.13.3" evidence="2"/>
<dbReference type="RefSeq" id="WP_120779096.1">
    <property type="nucleotide sequence ID" value="NZ_JBHLUP010000009.1"/>
</dbReference>
<dbReference type="InterPro" id="IPR003594">
    <property type="entry name" value="HATPase_dom"/>
</dbReference>
<evidence type="ECO:0000313" key="14">
    <source>
        <dbReference type="EMBL" id="RKN58941.1"/>
    </source>
</evidence>
<feature type="coiled-coil region" evidence="9">
    <location>
        <begin position="163"/>
        <end position="197"/>
    </location>
</feature>
<gene>
    <name evidence="14" type="ORF">D7193_10680</name>
</gene>
<keyword evidence="11" id="KW-1133">Transmembrane helix</keyword>
<keyword evidence="11" id="KW-0472">Membrane</keyword>
<feature type="compositionally biased region" description="Gly residues" evidence="10">
    <location>
        <begin position="355"/>
        <end position="364"/>
    </location>
</feature>